<comment type="similarity">
    <text evidence="1">Belongs to the short-chain dehydrogenases/reductases (SDR) family.</text>
</comment>
<sequence>MKGELSSVGEGASGKDVKLEFMPLDLASLSSVKQFTVAFLERNLPLHILINNAGIAWLPLEKTEDGYELHMQVNHLSHFLLTLELLPVLESTGRETGDVRVVFVSSSTHSWASWDPDSLTGVTNYSRLKTYPKTKLYNIMAAHAFQRRLPDSAITFSSLHPGMVNTSIVQGFSDFKTLKYLAGSFMWGLLVFNLVARTPKEGAATSINCAVNPQLNSRQCLYYDSCRPTNSSADSRNEGYQEVLWEKSIEMVKHFLSSATLAKYGGAGSPSSAPPQTEQTEPKTTPLPAEDSH</sequence>
<reference evidence="4" key="1">
    <citation type="submission" date="2023-03" db="EMBL/GenBank/DDBJ databases">
        <authorList>
            <person name="Steffen K."/>
            <person name="Cardenas P."/>
        </authorList>
    </citation>
    <scope>NUCLEOTIDE SEQUENCE</scope>
</reference>
<organism evidence="4 5">
    <name type="scientific">Geodia barretti</name>
    <name type="common">Barrett's horny sponge</name>
    <dbReference type="NCBI Taxonomy" id="519541"/>
    <lineage>
        <taxon>Eukaryota</taxon>
        <taxon>Metazoa</taxon>
        <taxon>Porifera</taxon>
        <taxon>Demospongiae</taxon>
        <taxon>Heteroscleromorpha</taxon>
        <taxon>Tetractinellida</taxon>
        <taxon>Astrophorina</taxon>
        <taxon>Geodiidae</taxon>
        <taxon>Geodia</taxon>
    </lineage>
</organism>
<accession>A0AA35X1I2</accession>
<feature type="compositionally biased region" description="Low complexity" evidence="3">
    <location>
        <begin position="274"/>
        <end position="286"/>
    </location>
</feature>
<dbReference type="Pfam" id="PF00106">
    <property type="entry name" value="adh_short"/>
    <property type="match status" value="1"/>
</dbReference>
<name>A0AA35X1I2_GEOBA</name>
<dbReference type="EMBL" id="CASHTH010003214">
    <property type="protein sequence ID" value="CAI8041843.1"/>
    <property type="molecule type" value="Genomic_DNA"/>
</dbReference>
<dbReference type="PANTHER" id="PTHR24320">
    <property type="entry name" value="RETINOL DEHYDROGENASE"/>
    <property type="match status" value="1"/>
</dbReference>
<evidence type="ECO:0000256" key="2">
    <source>
        <dbReference type="ARBA" id="ARBA00023002"/>
    </source>
</evidence>
<dbReference type="Proteomes" id="UP001174909">
    <property type="component" value="Unassembled WGS sequence"/>
</dbReference>
<gene>
    <name evidence="4" type="ORF">GBAR_LOCUS23225</name>
</gene>
<dbReference type="InterPro" id="IPR002347">
    <property type="entry name" value="SDR_fam"/>
</dbReference>
<keyword evidence="2" id="KW-0560">Oxidoreductase</keyword>
<protein>
    <submittedName>
        <fullName evidence="4">Dehydrogenase/reductase SDR family member on chromosome X</fullName>
    </submittedName>
</protein>
<feature type="region of interest" description="Disordered" evidence="3">
    <location>
        <begin position="265"/>
        <end position="293"/>
    </location>
</feature>
<dbReference type="AlphaFoldDB" id="A0AA35X1I2"/>
<evidence type="ECO:0000313" key="4">
    <source>
        <dbReference type="EMBL" id="CAI8041843.1"/>
    </source>
</evidence>
<keyword evidence="5" id="KW-1185">Reference proteome</keyword>
<evidence type="ECO:0000313" key="5">
    <source>
        <dbReference type="Proteomes" id="UP001174909"/>
    </source>
</evidence>
<comment type="caution">
    <text evidence="4">The sequence shown here is derived from an EMBL/GenBank/DDBJ whole genome shotgun (WGS) entry which is preliminary data.</text>
</comment>
<dbReference type="SUPFAM" id="SSF51735">
    <property type="entry name" value="NAD(P)-binding Rossmann-fold domains"/>
    <property type="match status" value="1"/>
</dbReference>
<dbReference type="GO" id="GO:0016491">
    <property type="term" value="F:oxidoreductase activity"/>
    <property type="evidence" value="ECO:0007669"/>
    <property type="project" value="UniProtKB-KW"/>
</dbReference>
<dbReference type="InterPro" id="IPR036291">
    <property type="entry name" value="NAD(P)-bd_dom_sf"/>
</dbReference>
<dbReference type="PANTHER" id="PTHR24320:SF152">
    <property type="entry name" value="SHORT-CHAIN DEHYDROGENASE_REDUCTASE FAMILY PROTEIN"/>
    <property type="match status" value="1"/>
</dbReference>
<evidence type="ECO:0000256" key="1">
    <source>
        <dbReference type="ARBA" id="ARBA00006484"/>
    </source>
</evidence>
<evidence type="ECO:0000256" key="3">
    <source>
        <dbReference type="SAM" id="MobiDB-lite"/>
    </source>
</evidence>
<dbReference type="Gene3D" id="3.40.50.720">
    <property type="entry name" value="NAD(P)-binding Rossmann-like Domain"/>
    <property type="match status" value="1"/>
</dbReference>
<proteinExistence type="inferred from homology"/>